<evidence type="ECO:0008006" key="9">
    <source>
        <dbReference type="Google" id="ProtNLM"/>
    </source>
</evidence>
<evidence type="ECO:0000256" key="6">
    <source>
        <dbReference type="SAM" id="SignalP"/>
    </source>
</evidence>
<feature type="transmembrane region" description="Helical" evidence="5">
    <location>
        <begin position="100"/>
        <end position="126"/>
    </location>
</feature>
<accession>A0A9W4TYI0</accession>
<keyword evidence="4 5" id="KW-0472">Membrane</keyword>
<feature type="chain" id="PRO_5040864814" description="PH-response regulator protein palI/RIM9" evidence="6">
    <location>
        <begin position="26"/>
        <end position="294"/>
    </location>
</feature>
<dbReference type="AlphaFoldDB" id="A0A9W4TYI0"/>
<dbReference type="Pfam" id="PF06687">
    <property type="entry name" value="SUR7"/>
    <property type="match status" value="1"/>
</dbReference>
<sequence length="294" mass="33421">MYKALFALLSLCIICWIIQLLPVISVPITSPSLNIYLSSYENYEFGVFGICDQTKKICSSPRIGYPSTNSSFYNAAPDRNFGFGGVVLPSRVRYTISKLLVVHVVDFCFSSLLLIVTASLLTTVLIDKFKFEKLKGQYDEEGIPKTIPKRDLTPYLNIMLILTLFSVLTTLLAFLADILLFIPNLSYLGWIQLVPIVSMALITSMLCFIKRSISSRKFFEDNNEYANDDMRMMNKPNVVGSDDDNLSDDGFYVYTDGFYTRGAENNQDERRRNNNRPENTDASIMTEIELNDLR</sequence>
<name>A0A9W4TYI0_9ASCO</name>
<keyword evidence="3 5" id="KW-1133">Transmembrane helix</keyword>
<keyword evidence="6" id="KW-0732">Signal</keyword>
<protein>
    <recommendedName>
        <fullName evidence="9">PH-response regulator protein palI/RIM9</fullName>
    </recommendedName>
</protein>
<reference evidence="7" key="1">
    <citation type="submission" date="2022-12" db="EMBL/GenBank/DDBJ databases">
        <authorList>
            <person name="Brejova B."/>
        </authorList>
    </citation>
    <scope>NUCLEOTIDE SEQUENCE</scope>
</reference>
<evidence type="ECO:0000313" key="7">
    <source>
        <dbReference type="EMBL" id="CAI5760705.1"/>
    </source>
</evidence>
<proteinExistence type="predicted"/>
<keyword evidence="8" id="KW-1185">Reference proteome</keyword>
<organism evidence="7 8">
    <name type="scientific">Candida verbasci</name>
    <dbReference type="NCBI Taxonomy" id="1227364"/>
    <lineage>
        <taxon>Eukaryota</taxon>
        <taxon>Fungi</taxon>
        <taxon>Dikarya</taxon>
        <taxon>Ascomycota</taxon>
        <taxon>Saccharomycotina</taxon>
        <taxon>Pichiomycetes</taxon>
        <taxon>Debaryomycetaceae</taxon>
        <taxon>Candida/Lodderomyces clade</taxon>
        <taxon>Candida</taxon>
    </lineage>
</organism>
<evidence type="ECO:0000313" key="8">
    <source>
        <dbReference type="Proteomes" id="UP001152885"/>
    </source>
</evidence>
<dbReference type="OrthoDB" id="2354757at2759"/>
<dbReference type="EMBL" id="CANTUO010000007">
    <property type="protein sequence ID" value="CAI5760705.1"/>
    <property type="molecule type" value="Genomic_DNA"/>
</dbReference>
<dbReference type="PANTHER" id="PTHR28013">
    <property type="entry name" value="PROTEIN DCV1-RELATED"/>
    <property type="match status" value="1"/>
</dbReference>
<dbReference type="InterPro" id="IPR051380">
    <property type="entry name" value="pH-response_reg_palI/RIM9"/>
</dbReference>
<feature type="transmembrane region" description="Helical" evidence="5">
    <location>
        <begin position="155"/>
        <end position="182"/>
    </location>
</feature>
<feature type="transmembrane region" description="Helical" evidence="5">
    <location>
        <begin position="188"/>
        <end position="209"/>
    </location>
</feature>
<dbReference type="GO" id="GO:0032153">
    <property type="term" value="C:cell division site"/>
    <property type="evidence" value="ECO:0007669"/>
    <property type="project" value="TreeGrafter"/>
</dbReference>
<feature type="signal peptide" evidence="6">
    <location>
        <begin position="1"/>
        <end position="25"/>
    </location>
</feature>
<dbReference type="InterPro" id="IPR009571">
    <property type="entry name" value="SUR7/Rim9-like_fungi"/>
</dbReference>
<evidence type="ECO:0000256" key="4">
    <source>
        <dbReference type="ARBA" id="ARBA00023136"/>
    </source>
</evidence>
<evidence type="ECO:0000256" key="5">
    <source>
        <dbReference type="SAM" id="Phobius"/>
    </source>
</evidence>
<evidence type="ECO:0000256" key="2">
    <source>
        <dbReference type="ARBA" id="ARBA00022692"/>
    </source>
</evidence>
<evidence type="ECO:0000256" key="3">
    <source>
        <dbReference type="ARBA" id="ARBA00022989"/>
    </source>
</evidence>
<comment type="subcellular location">
    <subcellularLocation>
        <location evidence="1">Membrane</location>
        <topology evidence="1">Multi-pass membrane protein</topology>
    </subcellularLocation>
</comment>
<dbReference type="Proteomes" id="UP001152885">
    <property type="component" value="Unassembled WGS sequence"/>
</dbReference>
<evidence type="ECO:0000256" key="1">
    <source>
        <dbReference type="ARBA" id="ARBA00004141"/>
    </source>
</evidence>
<dbReference type="GO" id="GO:0005886">
    <property type="term" value="C:plasma membrane"/>
    <property type="evidence" value="ECO:0007669"/>
    <property type="project" value="InterPro"/>
</dbReference>
<dbReference type="GO" id="GO:0035838">
    <property type="term" value="C:growing cell tip"/>
    <property type="evidence" value="ECO:0007669"/>
    <property type="project" value="TreeGrafter"/>
</dbReference>
<dbReference type="PANTHER" id="PTHR28013:SF3">
    <property type="entry name" value="PROTEIN DCV1-RELATED"/>
    <property type="match status" value="1"/>
</dbReference>
<comment type="caution">
    <text evidence="7">The sequence shown here is derived from an EMBL/GenBank/DDBJ whole genome shotgun (WGS) entry which is preliminary data.</text>
</comment>
<gene>
    <name evidence="7" type="ORF">CANVERA_P5213</name>
</gene>
<keyword evidence="2 5" id="KW-0812">Transmembrane</keyword>